<evidence type="ECO:0000256" key="7">
    <source>
        <dbReference type="RuleBase" id="RU363032"/>
    </source>
</evidence>
<keyword evidence="4 7" id="KW-0812">Transmembrane</keyword>
<organism evidence="9 10">
    <name type="scientific">Salipaludibacillus neizhouensis</name>
    <dbReference type="NCBI Taxonomy" id="885475"/>
    <lineage>
        <taxon>Bacteria</taxon>
        <taxon>Bacillati</taxon>
        <taxon>Bacillota</taxon>
        <taxon>Bacilli</taxon>
        <taxon>Bacillales</taxon>
        <taxon>Bacillaceae</taxon>
    </lineage>
</organism>
<comment type="caution">
    <text evidence="9">The sequence shown here is derived from an EMBL/GenBank/DDBJ whole genome shotgun (WGS) entry which is preliminary data.</text>
</comment>
<feature type="domain" description="ABC transmembrane type-1" evidence="8">
    <location>
        <begin position="68"/>
        <end position="281"/>
    </location>
</feature>
<dbReference type="Gene3D" id="1.10.3720.10">
    <property type="entry name" value="MetI-like"/>
    <property type="match status" value="1"/>
</dbReference>
<dbReference type="SUPFAM" id="SSF160964">
    <property type="entry name" value="MalF N-terminal region-like"/>
    <property type="match status" value="1"/>
</dbReference>
<dbReference type="CDD" id="cd06261">
    <property type="entry name" value="TM_PBP2"/>
    <property type="match status" value="1"/>
</dbReference>
<proteinExistence type="inferred from homology"/>
<dbReference type="Pfam" id="PF00528">
    <property type="entry name" value="BPD_transp_1"/>
    <property type="match status" value="1"/>
</dbReference>
<dbReference type="OrthoDB" id="9809173at2"/>
<dbReference type="PANTHER" id="PTHR30193:SF37">
    <property type="entry name" value="INNER MEMBRANE ABC TRANSPORTER PERMEASE PROTEIN YCJO"/>
    <property type="match status" value="1"/>
</dbReference>
<dbReference type="AlphaFoldDB" id="A0A3A9KQU5"/>
<dbReference type="EMBL" id="PDOE01000004">
    <property type="protein sequence ID" value="RKL67046.1"/>
    <property type="molecule type" value="Genomic_DNA"/>
</dbReference>
<evidence type="ECO:0000313" key="10">
    <source>
        <dbReference type="Proteomes" id="UP000281498"/>
    </source>
</evidence>
<keyword evidence="5 7" id="KW-1133">Transmembrane helix</keyword>
<dbReference type="SUPFAM" id="SSF161098">
    <property type="entry name" value="MetI-like"/>
    <property type="match status" value="1"/>
</dbReference>
<name>A0A3A9KQU5_9BACI</name>
<comment type="similarity">
    <text evidence="7">Belongs to the binding-protein-dependent transport system permease family.</text>
</comment>
<sequence>MSKNSRNHRVFWLFIAPSGVLFTIFFLIPLFLNLILSFTNYDGWKQMDFIGIENYVRVLQDKEFYSAFFRSIIYTIVNLPFKVAIPLLLAVLLTSPKVRFKTLARTLIYIPVLLSALVMGITINWMFSQEYGLVNFIIQQLGGSPLEWGSNVVLATIVISVASTLMTTGFFMIIYIGSINNLSSDIYEAAEIDGANSVQKFISVTFPLLAPTTFLVTLLSTIDLLKEYALVQGVTQGGPGTGTTYTIQYIFDKGFNQGEYGYATAISAIVMIVFAIIAYVQFKTNQGGEKY</sequence>
<keyword evidence="2 7" id="KW-0813">Transport</keyword>
<dbReference type="GO" id="GO:0055085">
    <property type="term" value="P:transmembrane transport"/>
    <property type="evidence" value="ECO:0007669"/>
    <property type="project" value="InterPro"/>
</dbReference>
<gene>
    <name evidence="9" type="ORF">CR203_11035</name>
</gene>
<evidence type="ECO:0000256" key="3">
    <source>
        <dbReference type="ARBA" id="ARBA00022475"/>
    </source>
</evidence>
<dbReference type="InterPro" id="IPR035906">
    <property type="entry name" value="MetI-like_sf"/>
</dbReference>
<evidence type="ECO:0000256" key="5">
    <source>
        <dbReference type="ARBA" id="ARBA00022989"/>
    </source>
</evidence>
<keyword evidence="3" id="KW-1003">Cell membrane</keyword>
<evidence type="ECO:0000256" key="2">
    <source>
        <dbReference type="ARBA" id="ARBA00022448"/>
    </source>
</evidence>
<feature type="transmembrane region" description="Helical" evidence="7">
    <location>
        <begin position="152"/>
        <end position="176"/>
    </location>
</feature>
<dbReference type="InterPro" id="IPR051393">
    <property type="entry name" value="ABC_transporter_permease"/>
</dbReference>
<evidence type="ECO:0000256" key="1">
    <source>
        <dbReference type="ARBA" id="ARBA00004651"/>
    </source>
</evidence>
<dbReference type="Proteomes" id="UP000281498">
    <property type="component" value="Unassembled WGS sequence"/>
</dbReference>
<dbReference type="RefSeq" id="WP_110937468.1">
    <property type="nucleotide sequence ID" value="NZ_KZ614146.1"/>
</dbReference>
<feature type="transmembrane region" description="Helical" evidence="7">
    <location>
        <begin position="12"/>
        <end position="36"/>
    </location>
</feature>
<dbReference type="PANTHER" id="PTHR30193">
    <property type="entry name" value="ABC TRANSPORTER PERMEASE PROTEIN"/>
    <property type="match status" value="1"/>
</dbReference>
<keyword evidence="10" id="KW-1185">Reference proteome</keyword>
<protein>
    <submittedName>
        <fullName evidence="9">ABC transporter permease</fullName>
    </submittedName>
</protein>
<keyword evidence="6 7" id="KW-0472">Membrane</keyword>
<evidence type="ECO:0000256" key="6">
    <source>
        <dbReference type="ARBA" id="ARBA00023136"/>
    </source>
</evidence>
<evidence type="ECO:0000313" key="9">
    <source>
        <dbReference type="EMBL" id="RKL67046.1"/>
    </source>
</evidence>
<evidence type="ECO:0000259" key="8">
    <source>
        <dbReference type="PROSITE" id="PS50928"/>
    </source>
</evidence>
<feature type="transmembrane region" description="Helical" evidence="7">
    <location>
        <begin position="260"/>
        <end position="282"/>
    </location>
</feature>
<dbReference type="GO" id="GO:0005886">
    <property type="term" value="C:plasma membrane"/>
    <property type="evidence" value="ECO:0007669"/>
    <property type="project" value="UniProtKB-SubCell"/>
</dbReference>
<feature type="transmembrane region" description="Helical" evidence="7">
    <location>
        <begin position="106"/>
        <end position="127"/>
    </location>
</feature>
<comment type="subcellular location">
    <subcellularLocation>
        <location evidence="1 7">Cell membrane</location>
        <topology evidence="1 7">Multi-pass membrane protein</topology>
    </subcellularLocation>
</comment>
<evidence type="ECO:0000256" key="4">
    <source>
        <dbReference type="ARBA" id="ARBA00022692"/>
    </source>
</evidence>
<dbReference type="InterPro" id="IPR000515">
    <property type="entry name" value="MetI-like"/>
</dbReference>
<dbReference type="PROSITE" id="PS50928">
    <property type="entry name" value="ABC_TM1"/>
    <property type="match status" value="1"/>
</dbReference>
<reference evidence="9 10" key="1">
    <citation type="submission" date="2017-10" db="EMBL/GenBank/DDBJ databases">
        <title>Bacillus sp. nov., a halophilic bacterium isolated from a Keqin Lake.</title>
        <authorList>
            <person name="Wang H."/>
        </authorList>
    </citation>
    <scope>NUCLEOTIDE SEQUENCE [LARGE SCALE GENOMIC DNA]</scope>
    <source>
        <strain evidence="9 10">KCTC 13187</strain>
    </source>
</reference>
<feature type="transmembrane region" description="Helical" evidence="7">
    <location>
        <begin position="72"/>
        <end position="94"/>
    </location>
</feature>
<accession>A0A3A9KQU5</accession>
<feature type="transmembrane region" description="Helical" evidence="7">
    <location>
        <begin position="201"/>
        <end position="222"/>
    </location>
</feature>